<dbReference type="InterPro" id="IPR045889">
    <property type="entry name" value="MES/HNL"/>
</dbReference>
<dbReference type="Pfam" id="PF12697">
    <property type="entry name" value="Abhydrolase_6"/>
    <property type="match status" value="1"/>
</dbReference>
<dbReference type="AlphaFoldDB" id="A0AAW2MLZ1"/>
<accession>A0AAW2MLZ1</accession>
<comment type="caution">
    <text evidence="3">The sequence shown here is derived from an EMBL/GenBank/DDBJ whole genome shotgun (WGS) entry which is preliminary data.</text>
</comment>
<reference evidence="3" key="1">
    <citation type="submission" date="2020-06" db="EMBL/GenBank/DDBJ databases">
        <authorList>
            <person name="Li T."/>
            <person name="Hu X."/>
            <person name="Zhang T."/>
            <person name="Song X."/>
            <person name="Zhang H."/>
            <person name="Dai N."/>
            <person name="Sheng W."/>
            <person name="Hou X."/>
            <person name="Wei L."/>
        </authorList>
    </citation>
    <scope>NUCLEOTIDE SEQUENCE</scope>
    <source>
        <strain evidence="3">KEN8</strain>
        <tissue evidence="3">Leaf</tissue>
    </source>
</reference>
<dbReference type="PANTHER" id="PTHR10992:SF1083">
    <property type="entry name" value="METHYLESTERASE 1"/>
    <property type="match status" value="1"/>
</dbReference>
<evidence type="ECO:0000313" key="3">
    <source>
        <dbReference type="EMBL" id="KAL0332225.1"/>
    </source>
</evidence>
<dbReference type="Gene3D" id="3.40.50.1820">
    <property type="entry name" value="alpha/beta hydrolase"/>
    <property type="match status" value="1"/>
</dbReference>
<dbReference type="SUPFAM" id="SSF53474">
    <property type="entry name" value="alpha/beta-Hydrolases"/>
    <property type="match status" value="1"/>
</dbReference>
<dbReference type="InterPro" id="IPR000073">
    <property type="entry name" value="AB_hydrolase_1"/>
</dbReference>
<dbReference type="EMBL" id="JACGWM010000013">
    <property type="protein sequence ID" value="KAL0332225.1"/>
    <property type="molecule type" value="Genomic_DNA"/>
</dbReference>
<dbReference type="InterPro" id="IPR029058">
    <property type="entry name" value="AB_hydrolase_fold"/>
</dbReference>
<evidence type="ECO:0000259" key="2">
    <source>
        <dbReference type="Pfam" id="PF12697"/>
    </source>
</evidence>
<dbReference type="GO" id="GO:0009696">
    <property type="term" value="P:salicylic acid metabolic process"/>
    <property type="evidence" value="ECO:0007669"/>
    <property type="project" value="TreeGrafter"/>
</dbReference>
<dbReference type="GO" id="GO:0080032">
    <property type="term" value="F:methyl jasmonate esterase activity"/>
    <property type="evidence" value="ECO:0007669"/>
    <property type="project" value="TreeGrafter"/>
</dbReference>
<proteinExistence type="predicted"/>
<protein>
    <submittedName>
        <fullName evidence="3">Salicylic acid-binding protein 2</fullName>
    </submittedName>
</protein>
<sequence>MADAKQQVHIVLVHGACHGAWCWYKLKPLLEAAGHRVTAFDLAAAGVDKRTLEELRSFEHYSEPLLDFMASLPPEEKVLLLGHSLGGMNIALAMEKYPQKIKVAVFVTAVMPDCKHDPSYVLKQATEVKGDDDWLDAEFKPYGPPEKNLTRVFFGPKFIANKLYNHCSPEILKMGLEEETSTLGYPNLDSPTLKPKCTISNGSSVNISNFSGNNRVASSRSVIFMRDVALGIMLARPCRMFDNDLAKQSAFTEEGYGSVKRVFIVCPKDQAISLQFQRWQIETCGADQVKELANSDHMPMLSQPQELCQCLLEIIADHYASLIPSY</sequence>
<dbReference type="PANTHER" id="PTHR10992">
    <property type="entry name" value="METHYLESTERASE FAMILY MEMBER"/>
    <property type="match status" value="1"/>
</dbReference>
<gene>
    <name evidence="3" type="ORF">Scaly_2124000</name>
</gene>
<evidence type="ECO:0000256" key="1">
    <source>
        <dbReference type="ARBA" id="ARBA00022801"/>
    </source>
</evidence>
<dbReference type="GO" id="GO:0080030">
    <property type="term" value="F:methyl indole-3-acetate esterase activity"/>
    <property type="evidence" value="ECO:0007669"/>
    <property type="project" value="TreeGrafter"/>
</dbReference>
<dbReference type="GO" id="GO:0009694">
    <property type="term" value="P:jasmonic acid metabolic process"/>
    <property type="evidence" value="ECO:0007669"/>
    <property type="project" value="TreeGrafter"/>
</dbReference>
<reference evidence="3" key="2">
    <citation type="journal article" date="2024" name="Plant">
        <title>Genomic evolution and insights into agronomic trait innovations of Sesamum species.</title>
        <authorList>
            <person name="Miao H."/>
            <person name="Wang L."/>
            <person name="Qu L."/>
            <person name="Liu H."/>
            <person name="Sun Y."/>
            <person name="Le M."/>
            <person name="Wang Q."/>
            <person name="Wei S."/>
            <person name="Zheng Y."/>
            <person name="Lin W."/>
            <person name="Duan Y."/>
            <person name="Cao H."/>
            <person name="Xiong S."/>
            <person name="Wang X."/>
            <person name="Wei L."/>
            <person name="Li C."/>
            <person name="Ma Q."/>
            <person name="Ju M."/>
            <person name="Zhao R."/>
            <person name="Li G."/>
            <person name="Mu C."/>
            <person name="Tian Q."/>
            <person name="Mei H."/>
            <person name="Zhang T."/>
            <person name="Gao T."/>
            <person name="Zhang H."/>
        </authorList>
    </citation>
    <scope>NUCLEOTIDE SEQUENCE</scope>
    <source>
        <strain evidence="3">KEN8</strain>
    </source>
</reference>
<dbReference type="GO" id="GO:0080031">
    <property type="term" value="F:methyl salicylate esterase activity"/>
    <property type="evidence" value="ECO:0007669"/>
    <property type="project" value="TreeGrafter"/>
</dbReference>
<organism evidence="3">
    <name type="scientific">Sesamum calycinum</name>
    <dbReference type="NCBI Taxonomy" id="2727403"/>
    <lineage>
        <taxon>Eukaryota</taxon>
        <taxon>Viridiplantae</taxon>
        <taxon>Streptophyta</taxon>
        <taxon>Embryophyta</taxon>
        <taxon>Tracheophyta</taxon>
        <taxon>Spermatophyta</taxon>
        <taxon>Magnoliopsida</taxon>
        <taxon>eudicotyledons</taxon>
        <taxon>Gunneridae</taxon>
        <taxon>Pentapetalae</taxon>
        <taxon>asterids</taxon>
        <taxon>lamiids</taxon>
        <taxon>Lamiales</taxon>
        <taxon>Pedaliaceae</taxon>
        <taxon>Sesamum</taxon>
    </lineage>
</organism>
<keyword evidence="1" id="KW-0378">Hydrolase</keyword>
<dbReference type="FunFam" id="3.40.50.1820:FF:000051">
    <property type="entry name" value="(S)-hydroxynitrile lyase"/>
    <property type="match status" value="1"/>
</dbReference>
<feature type="domain" description="AB hydrolase-1" evidence="2">
    <location>
        <begin position="10"/>
        <end position="308"/>
    </location>
</feature>
<name>A0AAW2MLZ1_9LAMI</name>